<evidence type="ECO:0000256" key="3">
    <source>
        <dbReference type="ARBA" id="ARBA00022475"/>
    </source>
</evidence>
<protein>
    <submittedName>
        <fullName evidence="9">ABC transporter permease</fullName>
    </submittedName>
</protein>
<proteinExistence type="inferred from homology"/>
<organism evidence="9 10">
    <name type="scientific">Hungatella hathewayi</name>
    <dbReference type="NCBI Taxonomy" id="154046"/>
    <lineage>
        <taxon>Bacteria</taxon>
        <taxon>Bacillati</taxon>
        <taxon>Bacillota</taxon>
        <taxon>Clostridia</taxon>
        <taxon>Lachnospirales</taxon>
        <taxon>Lachnospiraceae</taxon>
        <taxon>Hungatella</taxon>
    </lineage>
</organism>
<dbReference type="GO" id="GO:0055085">
    <property type="term" value="P:transmembrane transport"/>
    <property type="evidence" value="ECO:0007669"/>
    <property type="project" value="InterPro"/>
</dbReference>
<evidence type="ECO:0000313" key="9">
    <source>
        <dbReference type="EMBL" id="RGM00599.1"/>
    </source>
</evidence>
<feature type="transmembrane region" description="Helical" evidence="7">
    <location>
        <begin position="102"/>
        <end position="123"/>
    </location>
</feature>
<evidence type="ECO:0000256" key="1">
    <source>
        <dbReference type="ARBA" id="ARBA00004651"/>
    </source>
</evidence>
<keyword evidence="4 7" id="KW-0812">Transmembrane</keyword>
<comment type="subcellular location">
    <subcellularLocation>
        <location evidence="1 7">Cell membrane</location>
        <topology evidence="1 7">Multi-pass membrane protein</topology>
    </subcellularLocation>
</comment>
<dbReference type="PANTHER" id="PTHR43163">
    <property type="entry name" value="DIPEPTIDE TRANSPORT SYSTEM PERMEASE PROTEIN DPPB-RELATED"/>
    <property type="match status" value="1"/>
</dbReference>
<comment type="caution">
    <text evidence="9">The sequence shown here is derived from an EMBL/GenBank/DDBJ whole genome shotgun (WGS) entry which is preliminary data.</text>
</comment>
<evidence type="ECO:0000313" key="10">
    <source>
        <dbReference type="Proteomes" id="UP000261257"/>
    </source>
</evidence>
<keyword evidence="3" id="KW-1003">Cell membrane</keyword>
<dbReference type="Pfam" id="PF00528">
    <property type="entry name" value="BPD_transp_1"/>
    <property type="match status" value="1"/>
</dbReference>
<sequence>MVKYTVKRCILMIPVILGVTALIFILLSFVPGDPAKLVLGNEATVEMVAAKREEMGLNDPYVIRLLRYIGDVFTKGDFGTSYYNSASIASEIMARLPRTMTIAFFGILLTMAIGIPLGVMAAVHQNGIADRVCMIFAMIGVALPEFCIAMILVTIFASKLHLLPSHGVSSWACYIMPIVAASLGSITGLARHCRNSTLEAIRSDYVTTARSKGVKEWKVIVHHVLPNSLIPVITSLGGSFAQMMGGAIVIENVFSIPGMGQYIVTAINSRDYNIIQGSVVVLAIIFSIIMLLVDLLYAAIDPRIKAQYMGTGRRKKTQ</sequence>
<keyword evidence="2 7" id="KW-0813">Transport</keyword>
<gene>
    <name evidence="9" type="ORF">DXC39_20570</name>
</gene>
<evidence type="ECO:0000256" key="5">
    <source>
        <dbReference type="ARBA" id="ARBA00022989"/>
    </source>
</evidence>
<dbReference type="PANTHER" id="PTHR43163:SF6">
    <property type="entry name" value="DIPEPTIDE TRANSPORT SYSTEM PERMEASE PROTEIN DPPB-RELATED"/>
    <property type="match status" value="1"/>
</dbReference>
<dbReference type="InterPro" id="IPR035906">
    <property type="entry name" value="MetI-like_sf"/>
</dbReference>
<dbReference type="AlphaFoldDB" id="A0A3E4U2B1"/>
<dbReference type="CDD" id="cd06261">
    <property type="entry name" value="TM_PBP2"/>
    <property type="match status" value="1"/>
</dbReference>
<comment type="similarity">
    <text evidence="7">Belongs to the binding-protein-dependent transport system permease family.</text>
</comment>
<feature type="transmembrane region" description="Helical" evidence="7">
    <location>
        <begin position="9"/>
        <end position="30"/>
    </location>
</feature>
<dbReference type="InterPro" id="IPR000515">
    <property type="entry name" value="MetI-like"/>
</dbReference>
<dbReference type="RefSeq" id="WP_117634237.1">
    <property type="nucleotide sequence ID" value="NZ_QRQF01000026.1"/>
</dbReference>
<name>A0A3E4U2B1_9FIRM</name>
<evidence type="ECO:0000259" key="8">
    <source>
        <dbReference type="PROSITE" id="PS50928"/>
    </source>
</evidence>
<dbReference type="GO" id="GO:0005886">
    <property type="term" value="C:plasma membrane"/>
    <property type="evidence" value="ECO:0007669"/>
    <property type="project" value="UniProtKB-SubCell"/>
</dbReference>
<feature type="transmembrane region" description="Helical" evidence="7">
    <location>
        <begin position="279"/>
        <end position="300"/>
    </location>
</feature>
<feature type="transmembrane region" description="Helical" evidence="7">
    <location>
        <begin position="169"/>
        <end position="190"/>
    </location>
</feature>
<evidence type="ECO:0000256" key="2">
    <source>
        <dbReference type="ARBA" id="ARBA00022448"/>
    </source>
</evidence>
<keyword evidence="5 7" id="KW-1133">Transmembrane helix</keyword>
<dbReference type="Gene3D" id="1.10.3720.10">
    <property type="entry name" value="MetI-like"/>
    <property type="match status" value="1"/>
</dbReference>
<feature type="domain" description="ABC transmembrane type-1" evidence="8">
    <location>
        <begin position="96"/>
        <end position="297"/>
    </location>
</feature>
<dbReference type="Pfam" id="PF19300">
    <property type="entry name" value="BPD_transp_1_N"/>
    <property type="match status" value="1"/>
</dbReference>
<feature type="transmembrane region" description="Helical" evidence="7">
    <location>
        <begin position="135"/>
        <end position="157"/>
    </location>
</feature>
<dbReference type="Proteomes" id="UP000261257">
    <property type="component" value="Unassembled WGS sequence"/>
</dbReference>
<evidence type="ECO:0000256" key="6">
    <source>
        <dbReference type="ARBA" id="ARBA00023136"/>
    </source>
</evidence>
<evidence type="ECO:0000256" key="4">
    <source>
        <dbReference type="ARBA" id="ARBA00022692"/>
    </source>
</evidence>
<reference evidence="9 10" key="1">
    <citation type="submission" date="2018-08" db="EMBL/GenBank/DDBJ databases">
        <title>A genome reference for cultivated species of the human gut microbiota.</title>
        <authorList>
            <person name="Zou Y."/>
            <person name="Xue W."/>
            <person name="Luo G."/>
        </authorList>
    </citation>
    <scope>NUCLEOTIDE SEQUENCE [LARGE SCALE GENOMIC DNA]</scope>
    <source>
        <strain evidence="9 10">TF05-11AC</strain>
    </source>
</reference>
<dbReference type="EMBL" id="QSSQ01000025">
    <property type="protein sequence ID" value="RGM00599.1"/>
    <property type="molecule type" value="Genomic_DNA"/>
</dbReference>
<dbReference type="PROSITE" id="PS50928">
    <property type="entry name" value="ABC_TM1"/>
    <property type="match status" value="1"/>
</dbReference>
<dbReference type="SUPFAM" id="SSF161098">
    <property type="entry name" value="MetI-like"/>
    <property type="match status" value="1"/>
</dbReference>
<dbReference type="InterPro" id="IPR045621">
    <property type="entry name" value="BPD_transp_1_N"/>
</dbReference>
<accession>A0A3E4U2B1</accession>
<evidence type="ECO:0000256" key="7">
    <source>
        <dbReference type="RuleBase" id="RU363032"/>
    </source>
</evidence>
<keyword evidence="6 7" id="KW-0472">Membrane</keyword>